<evidence type="ECO:0000313" key="2">
    <source>
        <dbReference type="Proteomes" id="UP000483035"/>
    </source>
</evidence>
<protein>
    <submittedName>
        <fullName evidence="1">Uncharacterized protein</fullName>
    </submittedName>
</protein>
<dbReference type="Proteomes" id="UP000483035">
    <property type="component" value="Unassembled WGS sequence"/>
</dbReference>
<gene>
    <name evidence="1" type="ORF">GR212_18495</name>
</gene>
<dbReference type="RefSeq" id="WP_163988091.1">
    <property type="nucleotide sequence ID" value="NZ_WUEY01000007.1"/>
</dbReference>
<dbReference type="AlphaFoldDB" id="A0A6L9U849"/>
<evidence type="ECO:0000313" key="1">
    <source>
        <dbReference type="EMBL" id="NEI71574.1"/>
    </source>
</evidence>
<name>A0A6L9U849_9HYPH</name>
<dbReference type="EMBL" id="WUEY01000007">
    <property type="protein sequence ID" value="NEI71574.1"/>
    <property type="molecule type" value="Genomic_DNA"/>
</dbReference>
<comment type="caution">
    <text evidence="1">The sequence shown here is derived from an EMBL/GenBank/DDBJ whole genome shotgun (WGS) entry which is preliminary data.</text>
</comment>
<sequence>MKINMLSGGEISGVGHVIQEQRPEELLSPLWSFANDRRTASLWQPAINERIN</sequence>
<reference evidence="1 2" key="1">
    <citation type="submission" date="2019-12" db="EMBL/GenBank/DDBJ databases">
        <title>Rhizobium genotypes associated with high levels of biological nitrogen fixation by grain legumes in a temperate-maritime cropping system.</title>
        <authorList>
            <person name="Maluk M."/>
            <person name="Francesc Ferrando Molina F."/>
            <person name="Lopez Del Egido L."/>
            <person name="Lafos M."/>
            <person name="Langarica-Fuentes A."/>
            <person name="Gebre Yohannes G."/>
            <person name="Young M.W."/>
            <person name="Martin P."/>
            <person name="Gantlett R."/>
            <person name="Kenicer G."/>
            <person name="Hawes C."/>
            <person name="Begg G.S."/>
            <person name="Quilliam R.S."/>
            <person name="Squire G.R."/>
            <person name="Poole P.S."/>
            <person name="Young P.W."/>
            <person name="Iannetta P.M."/>
            <person name="James E.K."/>
        </authorList>
    </citation>
    <scope>NUCLEOTIDE SEQUENCE [LARGE SCALE GENOMIC DNA]</scope>
    <source>
        <strain evidence="1 2">JHI1118</strain>
    </source>
</reference>
<proteinExistence type="predicted"/>
<organism evidence="1 2">
    <name type="scientific">Rhizobium lusitanum</name>
    <dbReference type="NCBI Taxonomy" id="293958"/>
    <lineage>
        <taxon>Bacteria</taxon>
        <taxon>Pseudomonadati</taxon>
        <taxon>Pseudomonadota</taxon>
        <taxon>Alphaproteobacteria</taxon>
        <taxon>Hyphomicrobiales</taxon>
        <taxon>Rhizobiaceae</taxon>
        <taxon>Rhizobium/Agrobacterium group</taxon>
        <taxon>Rhizobium</taxon>
    </lineage>
</organism>
<accession>A0A6L9U849</accession>